<dbReference type="PANTHER" id="PTHR46825:SF9">
    <property type="entry name" value="BETA-LACTAMASE-RELATED DOMAIN-CONTAINING PROTEIN"/>
    <property type="match status" value="1"/>
</dbReference>
<dbReference type="PANTHER" id="PTHR46825">
    <property type="entry name" value="D-ALANYL-D-ALANINE-CARBOXYPEPTIDASE/ENDOPEPTIDASE AMPH"/>
    <property type="match status" value="1"/>
</dbReference>
<dbReference type="Proteomes" id="UP000624419">
    <property type="component" value="Unassembled WGS sequence"/>
</dbReference>
<dbReference type="InterPro" id="IPR050491">
    <property type="entry name" value="AmpC-like"/>
</dbReference>
<dbReference type="EMBL" id="JABBXD010000004">
    <property type="protein sequence ID" value="MBD3585960.1"/>
    <property type="molecule type" value="Genomic_DNA"/>
</dbReference>
<feature type="domain" description="Beta-lactamase-related" evidence="2">
    <location>
        <begin position="37"/>
        <end position="271"/>
    </location>
</feature>
<comment type="caution">
    <text evidence="3">The sequence shown here is derived from an EMBL/GenBank/DDBJ whole genome shotgun (WGS) entry which is preliminary data.</text>
</comment>
<accession>A0ABR8LKV1</accession>
<feature type="signal peptide" evidence="1">
    <location>
        <begin position="1"/>
        <end position="25"/>
    </location>
</feature>
<evidence type="ECO:0000256" key="1">
    <source>
        <dbReference type="SAM" id="SignalP"/>
    </source>
</evidence>
<dbReference type="InterPro" id="IPR012338">
    <property type="entry name" value="Beta-lactam/transpept-like"/>
</dbReference>
<dbReference type="SUPFAM" id="SSF56601">
    <property type="entry name" value="beta-lactamase/transpeptidase-like"/>
    <property type="match status" value="1"/>
</dbReference>
<keyword evidence="1" id="KW-0732">Signal</keyword>
<dbReference type="Gene3D" id="3.40.710.10">
    <property type="entry name" value="DD-peptidase/beta-lactamase superfamily"/>
    <property type="match status" value="1"/>
</dbReference>
<organism evidence="3 4">
    <name type="scientific">Salinimonas profundi</name>
    <dbReference type="NCBI Taxonomy" id="2729140"/>
    <lineage>
        <taxon>Bacteria</taxon>
        <taxon>Pseudomonadati</taxon>
        <taxon>Pseudomonadota</taxon>
        <taxon>Gammaproteobacteria</taxon>
        <taxon>Alteromonadales</taxon>
        <taxon>Alteromonadaceae</taxon>
        <taxon>Alteromonas/Salinimonas group</taxon>
        <taxon>Salinimonas</taxon>
    </lineage>
</organism>
<dbReference type="Pfam" id="PF00144">
    <property type="entry name" value="Beta-lactamase"/>
    <property type="match status" value="1"/>
</dbReference>
<gene>
    <name evidence="3" type="ORF">HHX48_09450</name>
</gene>
<evidence type="ECO:0000259" key="2">
    <source>
        <dbReference type="Pfam" id="PF00144"/>
    </source>
</evidence>
<evidence type="ECO:0000313" key="3">
    <source>
        <dbReference type="EMBL" id="MBD3585960.1"/>
    </source>
</evidence>
<evidence type="ECO:0000313" key="4">
    <source>
        <dbReference type="Proteomes" id="UP000624419"/>
    </source>
</evidence>
<keyword evidence="4" id="KW-1185">Reference proteome</keyword>
<dbReference type="RefSeq" id="WP_191024492.1">
    <property type="nucleotide sequence ID" value="NZ_JABBXD010000004.1"/>
</dbReference>
<reference evidence="3 4" key="1">
    <citation type="submission" date="2020-04" db="EMBL/GenBank/DDBJ databases">
        <title>Salinimonas sp. HHU 13199.</title>
        <authorList>
            <person name="Cui X."/>
            <person name="Zhang D."/>
        </authorList>
    </citation>
    <scope>NUCLEOTIDE SEQUENCE [LARGE SCALE GENOMIC DNA]</scope>
    <source>
        <strain evidence="3 4">HHU 13199</strain>
    </source>
</reference>
<proteinExistence type="predicted"/>
<protein>
    <submittedName>
        <fullName evidence="3">Beta-lactamase family protein</fullName>
    </submittedName>
</protein>
<feature type="chain" id="PRO_5047013329" evidence="1">
    <location>
        <begin position="26"/>
        <end position="283"/>
    </location>
</feature>
<sequence length="283" mass="31278">MLKPIRLLAAAMAVSGWLFCLPVVAIETPPVTLDTLDKSMAELVEEQNLPSLSYAIIQPDEPAHIKAIGTLQKGRETRVTPDTAYRIASISKMFVGIAAMQLIEAGQINPESRVADVLPEFEFKNPWESTHPLKVKHFLESTSGFDEMSLSEFVYDNQPVMPLKEALSYHPDSHVSRWAPGTRHAYSNTAAAVTALLIEKVTGRPFTEYVQSNIFTPLKMNHTFYGTAPESVTMAEGHSGGNIVEHEHLLMYPAGGASSSITDMHRLLTFFVERARLCLTPKP</sequence>
<dbReference type="InterPro" id="IPR001466">
    <property type="entry name" value="Beta-lactam-related"/>
</dbReference>
<name>A0ABR8LKV1_9ALTE</name>